<dbReference type="Gene3D" id="1.10.10.10">
    <property type="entry name" value="Winged helix-like DNA-binding domain superfamily/Winged helix DNA-binding domain"/>
    <property type="match status" value="1"/>
</dbReference>
<dbReference type="EMBL" id="FQUH01000001">
    <property type="protein sequence ID" value="SHE41029.1"/>
    <property type="molecule type" value="Genomic_DNA"/>
</dbReference>
<dbReference type="PROSITE" id="PS50931">
    <property type="entry name" value="HTH_LYSR"/>
    <property type="match status" value="1"/>
</dbReference>
<dbReference type="Gene3D" id="3.40.190.290">
    <property type="match status" value="1"/>
</dbReference>
<keyword evidence="3 6" id="KW-0238">DNA-binding</keyword>
<evidence type="ECO:0000256" key="3">
    <source>
        <dbReference type="ARBA" id="ARBA00023125"/>
    </source>
</evidence>
<evidence type="ECO:0000256" key="1">
    <source>
        <dbReference type="ARBA" id="ARBA00009437"/>
    </source>
</evidence>
<evidence type="ECO:0000256" key="2">
    <source>
        <dbReference type="ARBA" id="ARBA00023015"/>
    </source>
</evidence>
<dbReference type="RefSeq" id="WP_072954574.1">
    <property type="nucleotide sequence ID" value="NZ_FQUH01000001.1"/>
</dbReference>
<dbReference type="SUPFAM" id="SSF46785">
    <property type="entry name" value="Winged helix' DNA-binding domain"/>
    <property type="match status" value="1"/>
</dbReference>
<dbReference type="InterPro" id="IPR005119">
    <property type="entry name" value="LysR_subst-bd"/>
</dbReference>
<dbReference type="InterPro" id="IPR036390">
    <property type="entry name" value="WH_DNA-bd_sf"/>
</dbReference>
<accession>A0A1M4T967</accession>
<reference evidence="7" key="1">
    <citation type="submission" date="2016-11" db="EMBL/GenBank/DDBJ databases">
        <authorList>
            <person name="Varghese N."/>
            <person name="Submissions S."/>
        </authorList>
    </citation>
    <scope>NUCLEOTIDE SEQUENCE [LARGE SCALE GENOMIC DNA]</scope>
    <source>
        <strain evidence="7">DSM 21264</strain>
    </source>
</reference>
<name>A0A1M4T967_VIBGA</name>
<evidence type="ECO:0000313" key="6">
    <source>
        <dbReference type="EMBL" id="SHE41029.1"/>
    </source>
</evidence>
<dbReference type="Pfam" id="PF03466">
    <property type="entry name" value="LysR_substrate"/>
    <property type="match status" value="1"/>
</dbReference>
<proteinExistence type="inferred from homology"/>
<gene>
    <name evidence="6" type="ORF">SAMN02745781_00263</name>
</gene>
<feature type="domain" description="HTH lysR-type" evidence="5">
    <location>
        <begin position="5"/>
        <end position="62"/>
    </location>
</feature>
<dbReference type="GO" id="GO:0003677">
    <property type="term" value="F:DNA binding"/>
    <property type="evidence" value="ECO:0007669"/>
    <property type="project" value="UniProtKB-KW"/>
</dbReference>
<dbReference type="GO" id="GO:0003700">
    <property type="term" value="F:DNA-binding transcription factor activity"/>
    <property type="evidence" value="ECO:0007669"/>
    <property type="project" value="InterPro"/>
</dbReference>
<dbReference type="AlphaFoldDB" id="A0A1M4T967"/>
<dbReference type="PANTHER" id="PTHR30537">
    <property type="entry name" value="HTH-TYPE TRANSCRIPTIONAL REGULATOR"/>
    <property type="match status" value="1"/>
</dbReference>
<keyword evidence="4" id="KW-0804">Transcription</keyword>
<protein>
    <submittedName>
        <fullName evidence="6">DNA-binding transcriptional regulator, LysR family</fullName>
    </submittedName>
</protein>
<dbReference type="Pfam" id="PF00126">
    <property type="entry name" value="HTH_1"/>
    <property type="match status" value="1"/>
</dbReference>
<evidence type="ECO:0000313" key="7">
    <source>
        <dbReference type="Proteomes" id="UP000184159"/>
    </source>
</evidence>
<sequence>MNHYPSSEQLFLFATVVDQGSFSKAAAHVGVHVSTVTRQIDQLEQLIKAKLLIRSSRFLGLTEAGRYLYDKSKPLLKDISDTVETIRTIEQSTSGVIRMSCLPTFGKMIVIPFLAQCHQQDMGIHVHLNLTERLVDPIVERLDLAIRVGEQPNSNLYPKKIGVQTWHICASPALLSQYSAEQIGQFNHLPLIDKCAEYNSLCWKGLEKSNVIATRCDDFHAQLMLAIAGLGVCCLPNWVVAPAIASGELVKVMDDPFDRCEAIYALRPFQKASAKVSLAMEGIETALTTLSGTMSADSQ</sequence>
<dbReference type="SUPFAM" id="SSF53850">
    <property type="entry name" value="Periplasmic binding protein-like II"/>
    <property type="match status" value="1"/>
</dbReference>
<dbReference type="PANTHER" id="PTHR30537:SF5">
    <property type="entry name" value="HTH-TYPE TRANSCRIPTIONAL ACTIVATOR TTDR-RELATED"/>
    <property type="match status" value="1"/>
</dbReference>
<dbReference type="FunFam" id="1.10.10.10:FF:000001">
    <property type="entry name" value="LysR family transcriptional regulator"/>
    <property type="match status" value="1"/>
</dbReference>
<comment type="similarity">
    <text evidence="1">Belongs to the LysR transcriptional regulatory family.</text>
</comment>
<dbReference type="InterPro" id="IPR058163">
    <property type="entry name" value="LysR-type_TF_proteobact-type"/>
</dbReference>
<dbReference type="Proteomes" id="UP000184159">
    <property type="component" value="Unassembled WGS sequence"/>
</dbReference>
<dbReference type="InterPro" id="IPR036388">
    <property type="entry name" value="WH-like_DNA-bd_sf"/>
</dbReference>
<keyword evidence="7" id="KW-1185">Reference proteome</keyword>
<evidence type="ECO:0000259" key="5">
    <source>
        <dbReference type="PROSITE" id="PS50931"/>
    </source>
</evidence>
<evidence type="ECO:0000256" key="4">
    <source>
        <dbReference type="ARBA" id="ARBA00023163"/>
    </source>
</evidence>
<dbReference type="CDD" id="cd08422">
    <property type="entry name" value="PBP2_CrgA_like"/>
    <property type="match status" value="1"/>
</dbReference>
<dbReference type="InterPro" id="IPR000847">
    <property type="entry name" value="LysR_HTH_N"/>
</dbReference>
<organism evidence="6 7">
    <name type="scientific">Vibrio gazogenes DSM 21264 = NBRC 103151</name>
    <dbReference type="NCBI Taxonomy" id="1123492"/>
    <lineage>
        <taxon>Bacteria</taxon>
        <taxon>Pseudomonadati</taxon>
        <taxon>Pseudomonadota</taxon>
        <taxon>Gammaproteobacteria</taxon>
        <taxon>Vibrionales</taxon>
        <taxon>Vibrionaceae</taxon>
        <taxon>Vibrio</taxon>
    </lineage>
</organism>
<keyword evidence="2" id="KW-0805">Transcription regulation</keyword>